<organism evidence="1">
    <name type="scientific">Araucaria cunninghamii</name>
    <name type="common">Hoop pine</name>
    <name type="synonym">Moreton Bay pine</name>
    <dbReference type="NCBI Taxonomy" id="56994"/>
    <lineage>
        <taxon>Eukaryota</taxon>
        <taxon>Viridiplantae</taxon>
        <taxon>Streptophyta</taxon>
        <taxon>Embryophyta</taxon>
        <taxon>Tracheophyta</taxon>
        <taxon>Spermatophyta</taxon>
        <taxon>Pinopsida</taxon>
        <taxon>Pinidae</taxon>
        <taxon>Conifers II</taxon>
        <taxon>Araucariales</taxon>
        <taxon>Araucariaceae</taxon>
        <taxon>Araucaria</taxon>
    </lineage>
</organism>
<dbReference type="Pfam" id="PF04359">
    <property type="entry name" value="DUF493"/>
    <property type="match status" value="1"/>
</dbReference>
<dbReference type="EMBL" id="GCKF01066212">
    <property type="protein sequence ID" value="JAG92903.1"/>
    <property type="molecule type" value="Transcribed_RNA"/>
</dbReference>
<sequence length="102" mass="11950">MIEVTGNEPFDEQAEFYASLKINLEKNHNFPEDYLYKFIIVNNQEKLTEIYKVFDGTKNTFSTRESSNGKYISITIQCFVLDAEHVIRLYQEVAKIESVIML</sequence>
<dbReference type="InterPro" id="IPR027471">
    <property type="entry name" value="YbeD-like_sf"/>
</dbReference>
<dbReference type="SUPFAM" id="SSF117991">
    <property type="entry name" value="YbeD/HP0495-like"/>
    <property type="match status" value="1"/>
</dbReference>
<dbReference type="Gene3D" id="3.30.70.260">
    <property type="match status" value="1"/>
</dbReference>
<reference evidence="1" key="1">
    <citation type="submission" date="2015-03" db="EMBL/GenBank/DDBJ databases">
        <title>A transcriptome of Araucaria cunninghamii, an australian fine timber species.</title>
        <authorList>
            <person name="Jing Yi C.J.Y."/>
            <person name="Yin San L.Y.S."/>
            <person name="Abdul Karim S.S."/>
            <person name="Wan Azmi N.N."/>
            <person name="Hercus R.R."/>
            <person name="Croft L.L."/>
        </authorList>
    </citation>
    <scope>NUCLEOTIDE SEQUENCE</scope>
    <source>
        <strain evidence="1">MI0301</strain>
        <tissue evidence="1">Leaf</tissue>
    </source>
</reference>
<dbReference type="InterPro" id="IPR007454">
    <property type="entry name" value="UPF0250_YbeD-like"/>
</dbReference>
<accession>A0A0D6QSI3</accession>
<evidence type="ECO:0008006" key="2">
    <source>
        <dbReference type="Google" id="ProtNLM"/>
    </source>
</evidence>
<proteinExistence type="predicted"/>
<protein>
    <recommendedName>
        <fullName evidence="2">DUF493 domain-containing protein</fullName>
    </recommendedName>
</protein>
<name>A0A0D6QSI3_ARACU</name>
<dbReference type="AlphaFoldDB" id="A0A0D6QSI3"/>
<evidence type="ECO:0000313" key="1">
    <source>
        <dbReference type="EMBL" id="JAG92903.1"/>
    </source>
</evidence>